<dbReference type="GO" id="GO:0046872">
    <property type="term" value="F:metal ion binding"/>
    <property type="evidence" value="ECO:0007669"/>
    <property type="project" value="UniProtKB-KW"/>
</dbReference>
<dbReference type="Proteomes" id="UP000199668">
    <property type="component" value="Unassembled WGS sequence"/>
</dbReference>
<dbReference type="FunFam" id="3.90.850.10:FF:000002">
    <property type="entry name" value="2-hydroxyhepta-2,4-diene-1,7-dioate isomerase"/>
    <property type="match status" value="1"/>
</dbReference>
<dbReference type="GO" id="GO:0016853">
    <property type="term" value="F:isomerase activity"/>
    <property type="evidence" value="ECO:0007669"/>
    <property type="project" value="UniProtKB-ARBA"/>
</dbReference>
<dbReference type="Gene3D" id="3.90.850.10">
    <property type="entry name" value="Fumarylacetoacetase-like, C-terminal domain"/>
    <property type="match status" value="1"/>
</dbReference>
<organism evidence="4 5">
    <name type="scientific">Salibacterium qingdaonense</name>
    <dbReference type="NCBI Taxonomy" id="266892"/>
    <lineage>
        <taxon>Bacteria</taxon>
        <taxon>Bacillati</taxon>
        <taxon>Bacillota</taxon>
        <taxon>Bacilli</taxon>
        <taxon>Bacillales</taxon>
        <taxon>Bacillaceae</taxon>
    </lineage>
</organism>
<dbReference type="RefSeq" id="WP_090925313.1">
    <property type="nucleotide sequence ID" value="NZ_FOTY01000002.1"/>
</dbReference>
<dbReference type="STRING" id="266892.SAMN04488054_10228"/>
<dbReference type="OrthoDB" id="9805307at2"/>
<keyword evidence="5" id="KW-1185">Reference proteome</keyword>
<dbReference type="GO" id="GO:0018773">
    <property type="term" value="F:acetylpyruvate hydrolase activity"/>
    <property type="evidence" value="ECO:0007669"/>
    <property type="project" value="TreeGrafter"/>
</dbReference>
<dbReference type="InterPro" id="IPR011234">
    <property type="entry name" value="Fumarylacetoacetase-like_C"/>
</dbReference>
<proteinExistence type="inferred from homology"/>
<evidence type="ECO:0000256" key="1">
    <source>
        <dbReference type="ARBA" id="ARBA00010211"/>
    </source>
</evidence>
<gene>
    <name evidence="4" type="ORF">SAMN04488054_10228</name>
</gene>
<dbReference type="PANTHER" id="PTHR11820">
    <property type="entry name" value="ACYLPYRUVASE"/>
    <property type="match status" value="1"/>
</dbReference>
<dbReference type="GO" id="GO:0019752">
    <property type="term" value="P:carboxylic acid metabolic process"/>
    <property type="evidence" value="ECO:0007669"/>
    <property type="project" value="UniProtKB-ARBA"/>
</dbReference>
<sequence length="301" mass="32705">MKTATVKIKEKETPAVITEDEQVVDITAAAMKNGSAYQVPASMIQAAADGEKFWKEAKNLAEWVLDNNHSDCVYPLEDVILCAPVPVPQKNIMCAGKNYKDHAVEMGSEADIPDDPIIFTKAPTTVIGPGEGIDTHPVVTNEVDYEGEIAVIIGKGGTGIPKEQAADHIFGYTLVNDVTARDLQHKHSQFFLSKSMDTFCPMGPWIVEPAELERKDTFLETYVNGERWQRAAMSQMIFSVTDLIAIISRAMTLQPGDIIATGTPAGVGKAFDPPRLLQPGDEVVVTAQGLGRLTNRVKPSL</sequence>
<feature type="domain" description="Fumarylacetoacetase-like C-terminal" evidence="3">
    <location>
        <begin position="92"/>
        <end position="297"/>
    </location>
</feature>
<dbReference type="Pfam" id="PF01557">
    <property type="entry name" value="FAA_hydrolase"/>
    <property type="match status" value="1"/>
</dbReference>
<keyword evidence="2" id="KW-0479">Metal-binding</keyword>
<dbReference type="PANTHER" id="PTHR11820:SF7">
    <property type="entry name" value="ACYLPYRUVASE FAHD1, MITOCHONDRIAL"/>
    <property type="match status" value="1"/>
</dbReference>
<name>A0A1I4IGX3_9BACI</name>
<reference evidence="4 5" key="1">
    <citation type="submission" date="2016-10" db="EMBL/GenBank/DDBJ databases">
        <authorList>
            <person name="de Groot N.N."/>
        </authorList>
    </citation>
    <scope>NUCLEOTIDE SEQUENCE [LARGE SCALE GENOMIC DNA]</scope>
    <source>
        <strain evidence="4 5">CGMCC 1.6134</strain>
    </source>
</reference>
<evidence type="ECO:0000259" key="3">
    <source>
        <dbReference type="Pfam" id="PF01557"/>
    </source>
</evidence>
<accession>A0A1I4IGX3</accession>
<evidence type="ECO:0000313" key="4">
    <source>
        <dbReference type="EMBL" id="SFL53253.1"/>
    </source>
</evidence>
<protein>
    <submittedName>
        <fullName evidence="4">2-keto-4-pentenoate hydratase/2-oxohepta-3-ene-1,7-dioic acid hydratase (Catechol pathway)</fullName>
    </submittedName>
</protein>
<dbReference type="SUPFAM" id="SSF56529">
    <property type="entry name" value="FAH"/>
    <property type="match status" value="1"/>
</dbReference>
<dbReference type="AlphaFoldDB" id="A0A1I4IGX3"/>
<dbReference type="InterPro" id="IPR036663">
    <property type="entry name" value="Fumarylacetoacetase_C_sf"/>
</dbReference>
<evidence type="ECO:0000256" key="2">
    <source>
        <dbReference type="ARBA" id="ARBA00022723"/>
    </source>
</evidence>
<comment type="similarity">
    <text evidence="1">Belongs to the FAH family.</text>
</comment>
<dbReference type="EMBL" id="FOTY01000002">
    <property type="protein sequence ID" value="SFL53253.1"/>
    <property type="molecule type" value="Genomic_DNA"/>
</dbReference>
<evidence type="ECO:0000313" key="5">
    <source>
        <dbReference type="Proteomes" id="UP000199668"/>
    </source>
</evidence>